<protein>
    <recommendedName>
        <fullName evidence="3">DUF2225 domain-containing protein</fullName>
    </recommendedName>
</protein>
<organism evidence="1 2">
    <name type="scientific">Candidatus Thiomargarita nelsonii</name>
    <dbReference type="NCBI Taxonomy" id="1003181"/>
    <lineage>
        <taxon>Bacteria</taxon>
        <taxon>Pseudomonadati</taxon>
        <taxon>Pseudomonadota</taxon>
        <taxon>Gammaproteobacteria</taxon>
        <taxon>Thiotrichales</taxon>
        <taxon>Thiotrichaceae</taxon>
        <taxon>Thiomargarita</taxon>
    </lineage>
</organism>
<dbReference type="EMBL" id="JSZA02000485">
    <property type="protein sequence ID" value="TGN99601.1"/>
    <property type="molecule type" value="Genomic_DNA"/>
</dbReference>
<keyword evidence="2" id="KW-1185">Reference proteome</keyword>
<accession>A0A4E0QW05</accession>
<dbReference type="Proteomes" id="UP000030428">
    <property type="component" value="Unassembled WGS sequence"/>
</dbReference>
<proteinExistence type="predicted"/>
<reference evidence="1 2" key="1">
    <citation type="journal article" date="2016" name="Front. Microbiol.">
        <title>Single-Cell (Meta-)Genomics of a Dimorphic Candidatus Thiomargarita nelsonii Reveals Genomic Plasticity.</title>
        <authorList>
            <person name="Flood B.E."/>
            <person name="Fliss P."/>
            <person name="Jones D.S."/>
            <person name="Dick G.J."/>
            <person name="Jain S."/>
            <person name="Kaster A.K."/>
            <person name="Winkel M."/>
            <person name="Mussmann M."/>
            <person name="Bailey J."/>
        </authorList>
    </citation>
    <scope>NUCLEOTIDE SEQUENCE [LARGE SCALE GENOMIC DNA]</scope>
    <source>
        <strain evidence="1">Hydrate Ridge</strain>
    </source>
</reference>
<sequence>MTTLFEEKETCFVCGKTHKYTEIGSTNQFGSPDLDTRPPEMARSTIDCWIRCCPYCGYCAPALSKDSPQAKSIVKSEEYRQQLDNKAYPKLANHFLCWAMIQEATGDYSGWAAVHAAWACDDHNAQEASRLCRLKAIQLFQEANGASNMSQTGAQEALMADLLRRSGQFDQVESVCQESLKQNPEKIIQQILTFQMTLARQQDKECHRIDEVEPGSAPD</sequence>
<evidence type="ECO:0000313" key="1">
    <source>
        <dbReference type="EMBL" id="TGN99601.1"/>
    </source>
</evidence>
<evidence type="ECO:0008006" key="3">
    <source>
        <dbReference type="Google" id="ProtNLM"/>
    </source>
</evidence>
<gene>
    <name evidence="1" type="ORF">PN36_35605</name>
</gene>
<dbReference type="AlphaFoldDB" id="A0A4E0QW05"/>
<comment type="caution">
    <text evidence="1">The sequence shown here is derived from an EMBL/GenBank/DDBJ whole genome shotgun (WGS) entry which is preliminary data.</text>
</comment>
<name>A0A4E0QW05_9GAMM</name>
<evidence type="ECO:0000313" key="2">
    <source>
        <dbReference type="Proteomes" id="UP000030428"/>
    </source>
</evidence>